<name>A0A8J3FTQ1_9PSEU</name>
<accession>A0A8J3FTQ1</accession>
<dbReference type="Pfam" id="PF01593">
    <property type="entry name" value="Amino_oxidase"/>
    <property type="match status" value="1"/>
</dbReference>
<gene>
    <name evidence="2" type="ORF">GCM10012275_22490</name>
</gene>
<feature type="domain" description="Amine oxidase" evidence="1">
    <location>
        <begin position="6"/>
        <end position="500"/>
    </location>
</feature>
<reference evidence="2" key="1">
    <citation type="journal article" date="2014" name="Int. J. Syst. Evol. Microbiol.">
        <title>Complete genome sequence of Corynebacterium casei LMG S-19264T (=DSM 44701T), isolated from a smear-ripened cheese.</title>
        <authorList>
            <consortium name="US DOE Joint Genome Institute (JGI-PGF)"/>
            <person name="Walter F."/>
            <person name="Albersmeier A."/>
            <person name="Kalinowski J."/>
            <person name="Ruckert C."/>
        </authorList>
    </citation>
    <scope>NUCLEOTIDE SEQUENCE</scope>
    <source>
        <strain evidence="2">CGMCC 4.5737</strain>
    </source>
</reference>
<dbReference type="AlphaFoldDB" id="A0A8J3FTQ1"/>
<organism evidence="2 3">
    <name type="scientific">Longimycelium tulufanense</name>
    <dbReference type="NCBI Taxonomy" id="907463"/>
    <lineage>
        <taxon>Bacteria</taxon>
        <taxon>Bacillati</taxon>
        <taxon>Actinomycetota</taxon>
        <taxon>Actinomycetes</taxon>
        <taxon>Pseudonocardiales</taxon>
        <taxon>Pseudonocardiaceae</taxon>
        <taxon>Longimycelium</taxon>
    </lineage>
</organism>
<dbReference type="EMBL" id="BMMK01000008">
    <property type="protein sequence ID" value="GGM51089.1"/>
    <property type="molecule type" value="Genomic_DNA"/>
</dbReference>
<dbReference type="Proteomes" id="UP000637578">
    <property type="component" value="Unassembled WGS sequence"/>
</dbReference>
<dbReference type="InterPro" id="IPR050464">
    <property type="entry name" value="Zeta_carotene_desat/Oxidored"/>
</dbReference>
<dbReference type="PANTHER" id="PTHR42923:SF46">
    <property type="entry name" value="AMINE OXIDASE"/>
    <property type="match status" value="1"/>
</dbReference>
<reference evidence="2" key="2">
    <citation type="submission" date="2020-09" db="EMBL/GenBank/DDBJ databases">
        <authorList>
            <person name="Sun Q."/>
            <person name="Zhou Y."/>
        </authorList>
    </citation>
    <scope>NUCLEOTIDE SEQUENCE</scope>
    <source>
        <strain evidence="2">CGMCC 4.5737</strain>
    </source>
</reference>
<dbReference type="SUPFAM" id="SSF51905">
    <property type="entry name" value="FAD/NAD(P)-binding domain"/>
    <property type="match status" value="1"/>
</dbReference>
<dbReference type="Gene3D" id="3.50.50.60">
    <property type="entry name" value="FAD/NAD(P)-binding domain"/>
    <property type="match status" value="1"/>
</dbReference>
<dbReference type="GO" id="GO:0016491">
    <property type="term" value="F:oxidoreductase activity"/>
    <property type="evidence" value="ECO:0007669"/>
    <property type="project" value="InterPro"/>
</dbReference>
<proteinExistence type="predicted"/>
<sequence>MLGGGVAGLTVAHELAQRGFRVTVYERKALGGKARSIPVAGTATGGRRDLPGEHGHRGIFGFYHNLPDTLRRIPFPGNENGVHDNLAEVKRVSFARAGGREDLLLPPFPPKPDAFTPEALQRLIVAVIQQLAHLPLHEALFLARQAAIFMTSSDERRFGQWEHVSWWDFIKADGKSEDYRRLFGGGVQIIQALKPENASARTSGQGGEAIIYSYLGLGVDGPADRILNGPTSERWLDPWVAHLRSLGVRFQLNHTVDGLELEKNRVVAATARTPNGSTRIEADWFVCAMPADRAVRLWNRDILDADPRLGDMRELEHTWSNGIQFYLRRRVPVFPGHVAHVDSPWALVSINQAQFWHDDFASTWGDGVARDSLSVVISDWETPGIRYGKPANRCTPQEIADEVWAQLKAHLEDTGRQYLPDDVLHSWFLDPAIAVADTGLTNDEPYLLNTVGSWFQRPDAATAIPNLFLAADYVRTPSNVDFTSMETANEAGRRAVNALLDAADSRAERVRLFSGYQPPEFDLAKRIDAERFRLGLPHILDTPWPA</sequence>
<comment type="caution">
    <text evidence="2">The sequence shown here is derived from an EMBL/GenBank/DDBJ whole genome shotgun (WGS) entry which is preliminary data.</text>
</comment>
<evidence type="ECO:0000313" key="2">
    <source>
        <dbReference type="EMBL" id="GGM51089.1"/>
    </source>
</evidence>
<dbReference type="InterPro" id="IPR036188">
    <property type="entry name" value="FAD/NAD-bd_sf"/>
</dbReference>
<evidence type="ECO:0000313" key="3">
    <source>
        <dbReference type="Proteomes" id="UP000637578"/>
    </source>
</evidence>
<dbReference type="InterPro" id="IPR002937">
    <property type="entry name" value="Amino_oxidase"/>
</dbReference>
<evidence type="ECO:0000259" key="1">
    <source>
        <dbReference type="Pfam" id="PF01593"/>
    </source>
</evidence>
<keyword evidence="3" id="KW-1185">Reference proteome</keyword>
<dbReference type="PANTHER" id="PTHR42923">
    <property type="entry name" value="PROTOPORPHYRINOGEN OXIDASE"/>
    <property type="match status" value="1"/>
</dbReference>
<protein>
    <submittedName>
        <fullName evidence="2">Phytoene dehydrogenase</fullName>
    </submittedName>
</protein>